<evidence type="ECO:0000313" key="7">
    <source>
        <dbReference type="Proteomes" id="UP001302602"/>
    </source>
</evidence>
<organism evidence="6 7">
    <name type="scientific">Parathielavia appendiculata</name>
    <dbReference type="NCBI Taxonomy" id="2587402"/>
    <lineage>
        <taxon>Eukaryota</taxon>
        <taxon>Fungi</taxon>
        <taxon>Dikarya</taxon>
        <taxon>Ascomycota</taxon>
        <taxon>Pezizomycotina</taxon>
        <taxon>Sordariomycetes</taxon>
        <taxon>Sordariomycetidae</taxon>
        <taxon>Sordariales</taxon>
        <taxon>Chaetomiaceae</taxon>
        <taxon>Parathielavia</taxon>
    </lineage>
</organism>
<evidence type="ECO:0000256" key="3">
    <source>
        <dbReference type="ARBA" id="ARBA00022989"/>
    </source>
</evidence>
<evidence type="ECO:0000256" key="1">
    <source>
        <dbReference type="ARBA" id="ARBA00004141"/>
    </source>
</evidence>
<comment type="caution">
    <text evidence="6">The sequence shown here is derived from an EMBL/GenBank/DDBJ whole genome shotgun (WGS) entry which is preliminary data.</text>
</comment>
<dbReference type="GeneID" id="87833996"/>
<keyword evidence="4 5" id="KW-0472">Membrane</keyword>
<dbReference type="Pfam" id="PF04479">
    <property type="entry name" value="RTA1"/>
    <property type="match status" value="1"/>
</dbReference>
<proteinExistence type="predicted"/>
<dbReference type="PANTHER" id="PTHR31465:SF34">
    <property type="entry name" value="DOMAIN PROTEIN, PUTATIVE (AFU_ORTHOLOGUE AFUA_3G00480)-RELATED"/>
    <property type="match status" value="1"/>
</dbReference>
<keyword evidence="2 5" id="KW-0812">Transmembrane</keyword>
<keyword evidence="3 5" id="KW-1133">Transmembrane helix</keyword>
<feature type="transmembrane region" description="Helical" evidence="5">
    <location>
        <begin position="164"/>
        <end position="189"/>
    </location>
</feature>
<reference evidence="6" key="1">
    <citation type="journal article" date="2023" name="Mol. Phylogenet. Evol.">
        <title>Genome-scale phylogeny and comparative genomics of the fungal order Sordariales.</title>
        <authorList>
            <person name="Hensen N."/>
            <person name="Bonometti L."/>
            <person name="Westerberg I."/>
            <person name="Brannstrom I.O."/>
            <person name="Guillou S."/>
            <person name="Cros-Aarteil S."/>
            <person name="Calhoun S."/>
            <person name="Haridas S."/>
            <person name="Kuo A."/>
            <person name="Mondo S."/>
            <person name="Pangilinan J."/>
            <person name="Riley R."/>
            <person name="LaButti K."/>
            <person name="Andreopoulos B."/>
            <person name="Lipzen A."/>
            <person name="Chen C."/>
            <person name="Yan M."/>
            <person name="Daum C."/>
            <person name="Ng V."/>
            <person name="Clum A."/>
            <person name="Steindorff A."/>
            <person name="Ohm R.A."/>
            <person name="Martin F."/>
            <person name="Silar P."/>
            <person name="Natvig D.O."/>
            <person name="Lalanne C."/>
            <person name="Gautier V."/>
            <person name="Ament-Velasquez S.L."/>
            <person name="Kruys A."/>
            <person name="Hutchinson M.I."/>
            <person name="Powell A.J."/>
            <person name="Barry K."/>
            <person name="Miller A.N."/>
            <person name="Grigoriev I.V."/>
            <person name="Debuchy R."/>
            <person name="Gladieux P."/>
            <person name="Hiltunen Thoren M."/>
            <person name="Johannesson H."/>
        </authorList>
    </citation>
    <scope>NUCLEOTIDE SEQUENCE</scope>
    <source>
        <strain evidence="6">CBS 731.68</strain>
    </source>
</reference>
<dbReference type="EMBL" id="MU853246">
    <property type="protein sequence ID" value="KAK4119653.1"/>
    <property type="molecule type" value="Genomic_DNA"/>
</dbReference>
<keyword evidence="7" id="KW-1185">Reference proteome</keyword>
<feature type="transmembrane region" description="Helical" evidence="5">
    <location>
        <begin position="85"/>
        <end position="106"/>
    </location>
</feature>
<evidence type="ECO:0000256" key="4">
    <source>
        <dbReference type="ARBA" id="ARBA00023136"/>
    </source>
</evidence>
<evidence type="ECO:0000256" key="2">
    <source>
        <dbReference type="ARBA" id="ARBA00022692"/>
    </source>
</evidence>
<dbReference type="InterPro" id="IPR007568">
    <property type="entry name" value="RTA1"/>
</dbReference>
<evidence type="ECO:0008006" key="8">
    <source>
        <dbReference type="Google" id="ProtNLM"/>
    </source>
</evidence>
<feature type="transmembrane region" description="Helical" evidence="5">
    <location>
        <begin position="127"/>
        <end position="149"/>
    </location>
</feature>
<feature type="transmembrane region" description="Helical" evidence="5">
    <location>
        <begin position="251"/>
        <end position="271"/>
    </location>
</feature>
<sequence>MAEPGEPILWSLYVYAPNKAAPIFFTVAYGISAVFHIWQCYRYKAWRLIGLHPLCAILFTAGYALREYQAQDNYLYLLHTKDPLIVFILSQVFIYVCPPLLELANYHILGRLFYYVPYCAPLPANRVLATFGGLMALVEALNAVGVALAANPSGEAATQSLGKILTIVAIAIQVVVIVIFVGMAAIFHVRFARTRPGSKTVRTVLAVLYASMALIFARCIFRLVEHTGNTKMDLNDLEVQRNLSPLLRYEVYFYIFESSLMLLNSWLWNIWHPGRFLPKDHHVFLGEDGTEVTGEKHEDSRPLLAKTAHVLTFGILFRDKSRGAHYRSMQHEMSDCAPASGHSA</sequence>
<dbReference type="Proteomes" id="UP001302602">
    <property type="component" value="Unassembled WGS sequence"/>
</dbReference>
<evidence type="ECO:0000256" key="5">
    <source>
        <dbReference type="SAM" id="Phobius"/>
    </source>
</evidence>
<dbReference type="GO" id="GO:0016020">
    <property type="term" value="C:membrane"/>
    <property type="evidence" value="ECO:0007669"/>
    <property type="project" value="UniProtKB-SubCell"/>
</dbReference>
<name>A0AAN6TS07_9PEZI</name>
<feature type="transmembrane region" description="Helical" evidence="5">
    <location>
        <begin position="20"/>
        <end position="38"/>
    </location>
</feature>
<dbReference type="PANTHER" id="PTHR31465">
    <property type="entry name" value="PROTEIN RTA1-RELATED"/>
    <property type="match status" value="1"/>
</dbReference>
<feature type="transmembrane region" description="Helical" evidence="5">
    <location>
        <begin position="45"/>
        <end position="65"/>
    </location>
</feature>
<evidence type="ECO:0000313" key="6">
    <source>
        <dbReference type="EMBL" id="KAK4119653.1"/>
    </source>
</evidence>
<dbReference type="AlphaFoldDB" id="A0AAN6TS07"/>
<dbReference type="RefSeq" id="XP_062643426.1">
    <property type="nucleotide sequence ID" value="XM_062797229.1"/>
</dbReference>
<gene>
    <name evidence="6" type="ORF">N657DRAFT_693581</name>
</gene>
<protein>
    <recommendedName>
        <fullName evidence="8">RTA1 domain-containing protein</fullName>
    </recommendedName>
</protein>
<accession>A0AAN6TS07</accession>
<feature type="transmembrane region" description="Helical" evidence="5">
    <location>
        <begin position="201"/>
        <end position="224"/>
    </location>
</feature>
<reference evidence="6" key="2">
    <citation type="submission" date="2023-05" db="EMBL/GenBank/DDBJ databases">
        <authorList>
            <consortium name="Lawrence Berkeley National Laboratory"/>
            <person name="Steindorff A."/>
            <person name="Hensen N."/>
            <person name="Bonometti L."/>
            <person name="Westerberg I."/>
            <person name="Brannstrom I.O."/>
            <person name="Guillou S."/>
            <person name="Cros-Aarteil S."/>
            <person name="Calhoun S."/>
            <person name="Haridas S."/>
            <person name="Kuo A."/>
            <person name="Mondo S."/>
            <person name="Pangilinan J."/>
            <person name="Riley R."/>
            <person name="Labutti K."/>
            <person name="Andreopoulos B."/>
            <person name="Lipzen A."/>
            <person name="Chen C."/>
            <person name="Yanf M."/>
            <person name="Daum C."/>
            <person name="Ng V."/>
            <person name="Clum A."/>
            <person name="Ohm R."/>
            <person name="Martin F."/>
            <person name="Silar P."/>
            <person name="Natvig D."/>
            <person name="Lalanne C."/>
            <person name="Gautier V."/>
            <person name="Ament-Velasquez S.L."/>
            <person name="Kruys A."/>
            <person name="Hutchinson M.I."/>
            <person name="Powell A.J."/>
            <person name="Barry K."/>
            <person name="Miller A.N."/>
            <person name="Grigoriev I.V."/>
            <person name="Debuchy R."/>
            <person name="Gladieux P."/>
            <person name="Thoren M.H."/>
            <person name="Johannesson H."/>
        </authorList>
    </citation>
    <scope>NUCLEOTIDE SEQUENCE</scope>
    <source>
        <strain evidence="6">CBS 731.68</strain>
    </source>
</reference>
<comment type="subcellular location">
    <subcellularLocation>
        <location evidence="1">Membrane</location>
        <topology evidence="1">Multi-pass membrane protein</topology>
    </subcellularLocation>
</comment>